<reference evidence="3" key="1">
    <citation type="journal article" date="2019" name="Int. J. Syst. Evol. Microbiol.">
        <title>The Global Catalogue of Microorganisms (GCM) 10K type strain sequencing project: providing services to taxonomists for standard genome sequencing and annotation.</title>
        <authorList>
            <consortium name="The Broad Institute Genomics Platform"/>
            <consortium name="The Broad Institute Genome Sequencing Center for Infectious Disease"/>
            <person name="Wu L."/>
            <person name="Ma J."/>
        </authorList>
    </citation>
    <scope>NUCLEOTIDE SEQUENCE [LARGE SCALE GENOMIC DNA]</scope>
    <source>
        <strain evidence="3">JCM 18123</strain>
    </source>
</reference>
<keyword evidence="3" id="KW-1185">Reference proteome</keyword>
<evidence type="ECO:0000313" key="2">
    <source>
        <dbReference type="EMBL" id="GAA4935505.1"/>
    </source>
</evidence>
<sequence>MADSGRVQAVHLAGGQVLGQREAGHGLGELASPVGPPGVVAVFQHQVVEVERVHAAARVRADAGGGETAPTGFAGPAAMVDPHREEAVGAVRSHAPHLREADGGDRPRPAAGRAVSFRGSAESA</sequence>
<dbReference type="EMBL" id="BAABIK010000006">
    <property type="protein sequence ID" value="GAA4935505.1"/>
    <property type="molecule type" value="Genomic_DNA"/>
</dbReference>
<name>A0ABP9GJ84_9ACTN</name>
<comment type="caution">
    <text evidence="2">The sequence shown here is derived from an EMBL/GenBank/DDBJ whole genome shotgun (WGS) entry which is preliminary data.</text>
</comment>
<feature type="region of interest" description="Disordered" evidence="1">
    <location>
        <begin position="88"/>
        <end position="124"/>
    </location>
</feature>
<evidence type="ECO:0000256" key="1">
    <source>
        <dbReference type="SAM" id="MobiDB-lite"/>
    </source>
</evidence>
<protein>
    <submittedName>
        <fullName evidence="2">Uncharacterized protein</fullName>
    </submittedName>
</protein>
<dbReference type="RefSeq" id="WP_345556002.1">
    <property type="nucleotide sequence ID" value="NZ_BAABIK010000006.1"/>
</dbReference>
<proteinExistence type="predicted"/>
<accession>A0ABP9GJ84</accession>
<gene>
    <name evidence="2" type="ORF">GCM10023224_15310</name>
</gene>
<feature type="compositionally biased region" description="Basic and acidic residues" evidence="1">
    <location>
        <begin position="97"/>
        <end position="108"/>
    </location>
</feature>
<dbReference type="Proteomes" id="UP001499993">
    <property type="component" value="Unassembled WGS sequence"/>
</dbReference>
<evidence type="ECO:0000313" key="3">
    <source>
        <dbReference type="Proteomes" id="UP001499993"/>
    </source>
</evidence>
<organism evidence="2 3">
    <name type="scientific">Streptomonospora halophila</name>
    <dbReference type="NCBI Taxonomy" id="427369"/>
    <lineage>
        <taxon>Bacteria</taxon>
        <taxon>Bacillati</taxon>
        <taxon>Actinomycetota</taxon>
        <taxon>Actinomycetes</taxon>
        <taxon>Streptosporangiales</taxon>
        <taxon>Nocardiopsidaceae</taxon>
        <taxon>Streptomonospora</taxon>
    </lineage>
</organism>